<name>G0U244_TRYVY</name>
<dbReference type="EMBL" id="HE573025">
    <property type="protein sequence ID" value="CCC50347.1"/>
    <property type="molecule type" value="Genomic_DNA"/>
</dbReference>
<accession>G0U244</accession>
<proteinExistence type="predicted"/>
<protein>
    <submittedName>
        <fullName evidence="2">Uncharacterized protein</fullName>
    </submittedName>
</protein>
<evidence type="ECO:0000313" key="2">
    <source>
        <dbReference type="EMBL" id="CCC50347.1"/>
    </source>
</evidence>
<organism evidence="2">
    <name type="scientific">Trypanosoma vivax (strain Y486)</name>
    <dbReference type="NCBI Taxonomy" id="1055687"/>
    <lineage>
        <taxon>Eukaryota</taxon>
        <taxon>Discoba</taxon>
        <taxon>Euglenozoa</taxon>
        <taxon>Kinetoplastea</taxon>
        <taxon>Metakinetoplastina</taxon>
        <taxon>Trypanosomatida</taxon>
        <taxon>Trypanosomatidae</taxon>
        <taxon>Trypanosoma</taxon>
        <taxon>Duttonella</taxon>
    </lineage>
</organism>
<sequence length="227" mass="25805">MPGTKSVGAPQGGSASRLRWTNERINVGFKGNPAPFERPKTQKSVQLDKNRQKRKLVTDRGFLPFWHGYPTLVEDARPTKHLCGLDSSKFARRHVSKRFNHYRQRLDEATGKPEIVSALHWDLKPNDLEPAYRSRYAGAVDHHPSVRGRPVTSLRKSRAVALSQAEVAVMHRIEIMNHPKFTRQSRDYKEGDAWYRSTQLEGPPQTQTRKLSLPVTCNCARMPGTDG</sequence>
<dbReference type="AlphaFoldDB" id="G0U244"/>
<reference evidence="2" key="1">
    <citation type="journal article" date="2012" name="Proc. Natl. Acad. Sci. U.S.A.">
        <title>Antigenic diversity is generated by distinct evolutionary mechanisms in African trypanosome species.</title>
        <authorList>
            <person name="Jackson A.P."/>
            <person name="Berry A."/>
            <person name="Aslett M."/>
            <person name="Allison H.C."/>
            <person name="Burton P."/>
            <person name="Vavrova-Anderson J."/>
            <person name="Brown R."/>
            <person name="Browne H."/>
            <person name="Corton N."/>
            <person name="Hauser H."/>
            <person name="Gamble J."/>
            <person name="Gilderthorp R."/>
            <person name="Marcello L."/>
            <person name="McQuillan J."/>
            <person name="Otto T.D."/>
            <person name="Quail M.A."/>
            <person name="Sanders M.J."/>
            <person name="van Tonder A."/>
            <person name="Ginger M.L."/>
            <person name="Field M.C."/>
            <person name="Barry J.D."/>
            <person name="Hertz-Fowler C."/>
            <person name="Berriman M."/>
        </authorList>
    </citation>
    <scope>NUCLEOTIDE SEQUENCE</scope>
    <source>
        <strain evidence="2">Y486</strain>
    </source>
</reference>
<evidence type="ECO:0000256" key="1">
    <source>
        <dbReference type="SAM" id="MobiDB-lite"/>
    </source>
</evidence>
<feature type="region of interest" description="Disordered" evidence="1">
    <location>
        <begin position="1"/>
        <end position="22"/>
    </location>
</feature>
<gene>
    <name evidence="2" type="ORF">TVY486_0901700</name>
</gene>
<dbReference type="VEuPathDB" id="TriTrypDB:TvY486_0901700"/>
<dbReference type="OMA" id="NERINVG"/>